<proteinExistence type="predicted"/>
<sequence>MCCSLSRPRPANAAETANPVSISSASETRSVPNAGGFKLADHEQTLNSTQLLSRIE</sequence>
<organism evidence="2">
    <name type="scientific">Anguilla anguilla</name>
    <name type="common">European freshwater eel</name>
    <name type="synonym">Muraena anguilla</name>
    <dbReference type="NCBI Taxonomy" id="7936"/>
    <lineage>
        <taxon>Eukaryota</taxon>
        <taxon>Metazoa</taxon>
        <taxon>Chordata</taxon>
        <taxon>Craniata</taxon>
        <taxon>Vertebrata</taxon>
        <taxon>Euteleostomi</taxon>
        <taxon>Actinopterygii</taxon>
        <taxon>Neopterygii</taxon>
        <taxon>Teleostei</taxon>
        <taxon>Anguilliformes</taxon>
        <taxon>Anguillidae</taxon>
        <taxon>Anguilla</taxon>
    </lineage>
</organism>
<protein>
    <submittedName>
        <fullName evidence="2">Uncharacterized protein</fullName>
    </submittedName>
</protein>
<feature type="region of interest" description="Disordered" evidence="1">
    <location>
        <begin position="1"/>
        <end position="42"/>
    </location>
</feature>
<feature type="compositionally biased region" description="Polar residues" evidence="1">
    <location>
        <begin position="18"/>
        <end position="31"/>
    </location>
</feature>
<reference evidence="2" key="2">
    <citation type="journal article" date="2015" name="Fish Shellfish Immunol.">
        <title>Early steps in the European eel (Anguilla anguilla)-Vibrio vulnificus interaction in the gills: Role of the RtxA13 toxin.</title>
        <authorList>
            <person name="Callol A."/>
            <person name="Pajuelo D."/>
            <person name="Ebbesson L."/>
            <person name="Teles M."/>
            <person name="MacKenzie S."/>
            <person name="Amaro C."/>
        </authorList>
    </citation>
    <scope>NUCLEOTIDE SEQUENCE</scope>
</reference>
<evidence type="ECO:0000313" key="2">
    <source>
        <dbReference type="EMBL" id="JAH78947.1"/>
    </source>
</evidence>
<reference evidence="2" key="1">
    <citation type="submission" date="2014-11" db="EMBL/GenBank/DDBJ databases">
        <authorList>
            <person name="Amaro Gonzalez C."/>
        </authorList>
    </citation>
    <scope>NUCLEOTIDE SEQUENCE</scope>
</reference>
<accession>A0A0E9VLL6</accession>
<evidence type="ECO:0000256" key="1">
    <source>
        <dbReference type="SAM" id="MobiDB-lite"/>
    </source>
</evidence>
<dbReference type="AlphaFoldDB" id="A0A0E9VLL6"/>
<dbReference type="EMBL" id="GBXM01029630">
    <property type="protein sequence ID" value="JAH78947.1"/>
    <property type="molecule type" value="Transcribed_RNA"/>
</dbReference>
<name>A0A0E9VLL6_ANGAN</name>